<dbReference type="InterPro" id="IPR012938">
    <property type="entry name" value="Glc/Sorbosone_DH"/>
</dbReference>
<protein>
    <recommendedName>
        <fullName evidence="1">Glucose/Sorbosone dehydrogenase domain-containing protein</fullName>
    </recommendedName>
</protein>
<proteinExistence type="predicted"/>
<dbReference type="EMBL" id="UINC01056213">
    <property type="protein sequence ID" value="SVB75977.1"/>
    <property type="molecule type" value="Genomic_DNA"/>
</dbReference>
<dbReference type="Gene3D" id="2.120.10.30">
    <property type="entry name" value="TolB, C-terminal domain"/>
    <property type="match status" value="1"/>
</dbReference>
<dbReference type="PANTHER" id="PTHR19328:SF75">
    <property type="entry name" value="ALDOSE SUGAR DEHYDROGENASE YLII"/>
    <property type="match status" value="1"/>
</dbReference>
<evidence type="ECO:0000259" key="1">
    <source>
        <dbReference type="Pfam" id="PF07995"/>
    </source>
</evidence>
<dbReference type="InterPro" id="IPR011041">
    <property type="entry name" value="Quinoprot_gluc/sorb_DH_b-prop"/>
</dbReference>
<sequence>MAKRHFLVVNKKKFKVSATLGLALGWMPFGSAVPPQPSGPQTDGAFHKVILVSDRDTDGNNEAEDNLRDPMELSVAGDGRVFYAQRNGEVYFWGPKTNKTFRVGIIPVFTDLEDGLLGMTLDPNFEVNNHLYLFYSTPQTVVEFVGGKARKKGFNLVSRFTIKNGAI</sequence>
<dbReference type="PANTHER" id="PTHR19328">
    <property type="entry name" value="HEDGEHOG-INTERACTING PROTEIN"/>
    <property type="match status" value="1"/>
</dbReference>
<organism evidence="2">
    <name type="scientific">marine metagenome</name>
    <dbReference type="NCBI Taxonomy" id="408172"/>
    <lineage>
        <taxon>unclassified sequences</taxon>
        <taxon>metagenomes</taxon>
        <taxon>ecological metagenomes</taxon>
    </lineage>
</organism>
<feature type="domain" description="Glucose/Sorbosone dehydrogenase" evidence="1">
    <location>
        <begin position="68"/>
        <end position="138"/>
    </location>
</feature>
<accession>A0A382GMW2</accession>
<dbReference type="Pfam" id="PF07995">
    <property type="entry name" value="GSDH"/>
    <property type="match status" value="1"/>
</dbReference>
<dbReference type="AlphaFoldDB" id="A0A382GMW2"/>
<name>A0A382GMW2_9ZZZZ</name>
<dbReference type="InterPro" id="IPR011042">
    <property type="entry name" value="6-blade_b-propeller_TolB-like"/>
</dbReference>
<evidence type="ECO:0000313" key="2">
    <source>
        <dbReference type="EMBL" id="SVB75977.1"/>
    </source>
</evidence>
<feature type="non-terminal residue" evidence="2">
    <location>
        <position position="167"/>
    </location>
</feature>
<dbReference type="SUPFAM" id="SSF50952">
    <property type="entry name" value="Soluble quinoprotein glucose dehydrogenase"/>
    <property type="match status" value="1"/>
</dbReference>
<reference evidence="2" key="1">
    <citation type="submission" date="2018-05" db="EMBL/GenBank/DDBJ databases">
        <authorList>
            <person name="Lanie J.A."/>
            <person name="Ng W.-L."/>
            <person name="Kazmierczak K.M."/>
            <person name="Andrzejewski T.M."/>
            <person name="Davidsen T.M."/>
            <person name="Wayne K.J."/>
            <person name="Tettelin H."/>
            <person name="Glass J.I."/>
            <person name="Rusch D."/>
            <person name="Podicherti R."/>
            <person name="Tsui H.-C.T."/>
            <person name="Winkler M.E."/>
        </authorList>
    </citation>
    <scope>NUCLEOTIDE SEQUENCE</scope>
</reference>
<gene>
    <name evidence="2" type="ORF">METZ01_LOCUS228831</name>
</gene>